<dbReference type="Proteomes" id="UP001501920">
    <property type="component" value="Chromosome 3"/>
</dbReference>
<feature type="binding site" evidence="10">
    <location>
        <position position="158"/>
    </location>
    <ligand>
        <name>Zn(2+)</name>
        <dbReference type="ChEBI" id="CHEBI:29105"/>
        <note>catalytic</note>
    </ligand>
</feature>
<dbReference type="PROSITE" id="PS50060">
    <property type="entry name" value="MAM_2"/>
    <property type="match status" value="1"/>
</dbReference>
<dbReference type="FunFam" id="2.60.210.10:FF:000009">
    <property type="entry name" value="Meprin A subunit"/>
    <property type="match status" value="1"/>
</dbReference>
<dbReference type="CDD" id="cd06263">
    <property type="entry name" value="MAM"/>
    <property type="match status" value="1"/>
</dbReference>
<dbReference type="SUPFAM" id="SSF49599">
    <property type="entry name" value="TRAF domain-like"/>
    <property type="match status" value="1"/>
</dbReference>
<dbReference type="InterPro" id="IPR013320">
    <property type="entry name" value="ConA-like_dom_sf"/>
</dbReference>
<feature type="chain" id="PRO_5043112470" description="Metalloendopeptidase" evidence="11">
    <location>
        <begin position="17"/>
        <end position="689"/>
    </location>
</feature>
<reference evidence="14" key="3">
    <citation type="submission" date="2025-09" db="UniProtKB">
        <authorList>
            <consortium name="Ensembl"/>
        </authorList>
    </citation>
    <scope>IDENTIFICATION</scope>
</reference>
<dbReference type="GO" id="GO:0004222">
    <property type="term" value="F:metalloendopeptidase activity"/>
    <property type="evidence" value="ECO:0007669"/>
    <property type="project" value="UniProtKB-UniRule"/>
</dbReference>
<evidence type="ECO:0000259" key="12">
    <source>
        <dbReference type="PROSITE" id="PS50060"/>
    </source>
</evidence>
<sequence>MDFLAFLLLSLAVAAASFTPPPTVIDVDVDRKDIPEINKGLNLREGDIKEDPSRQLQRSVILLTQYRWNRYVPYVLNESLSLNDKGVILRAFEQLRLKACIDFKPWTTEQDYISVEAQNGCWSYIGKMGGRQQLSIGNGCGYIGIVEHEFLHALGFYHEQSRNDRDNYVTIIYENILAGYSSNFNKAPELTSTTQGTPYDYTSVMHYGQDTFTNGSGHTIITKVPRFQNVIGQRYDLSSLDVFELNNLYKCNSSISFLDRCSFDNDMCRMVNCSSTANGWKMASNVSGGPFSDHSNLASIGVPAVSMNTNSSGPSLFMHFSTEAGQEGDSGRLETKEMTPRRGCHVQCLQFFYYHSGNETDQLNIWIREYQSDTDTTGTLRLMDQITGSPTNHWQLRYVPLNAGKPFLVEFEARKGAGYSRGGFSVDDINLSESECPHNVWQIRNFMELWNNSAPGTLKFSPAYYSPDGYRYQVILVLDQDSFSIYVRLVSGVYDNQLQWPCPWRQVTFLALDQNPDIQQRMSNEASLTTDPALIYGGKYFWGKPSDVGYLTLVNGNELVNVTYGMGYSIFMEKAQLNDREFVKGGDLILLFSMQDVSALQQNNSLPCPKVPLKTFSISPYQGAQGGSCETRAIHPSPASTTTSTPKTSTFIKTTTADVRECLDIFCSGANIMHPSVALLLAFVLLVVN</sequence>
<dbReference type="Pfam" id="PF22486">
    <property type="entry name" value="MATH_2"/>
    <property type="match status" value="1"/>
</dbReference>
<dbReference type="InterPro" id="IPR008974">
    <property type="entry name" value="TRAF-like"/>
</dbReference>
<evidence type="ECO:0000256" key="8">
    <source>
        <dbReference type="ARBA" id="ARBA00023157"/>
    </source>
</evidence>
<dbReference type="Ensembl" id="ENSPNAT00000030539.2">
    <property type="protein sequence ID" value="ENSPNAP00000036262.2"/>
    <property type="gene ID" value="ENSPNAG00000026937.2"/>
</dbReference>
<accession>A0A3B4EIE1</accession>
<evidence type="ECO:0000256" key="4">
    <source>
        <dbReference type="ARBA" id="ARBA00022801"/>
    </source>
</evidence>
<keyword evidence="6 10" id="KW-0482">Metalloprotease</keyword>
<dbReference type="SUPFAM" id="SSF49899">
    <property type="entry name" value="Concanavalin A-like lectins/glucanases"/>
    <property type="match status" value="1"/>
</dbReference>
<dbReference type="SUPFAM" id="SSF55486">
    <property type="entry name" value="Metalloproteases ('zincins'), catalytic domain"/>
    <property type="match status" value="1"/>
</dbReference>
<reference evidence="14 15" key="1">
    <citation type="submission" date="2020-10" db="EMBL/GenBank/DDBJ databases">
        <title>Pygocentrus nattereri (red-bellied piranha) genome, fPygNat1, primary haplotype.</title>
        <authorList>
            <person name="Myers G."/>
            <person name="Meyer A."/>
            <person name="Karagic N."/>
            <person name="Pippel M."/>
            <person name="Winkler S."/>
            <person name="Tracey A."/>
            <person name="Wood J."/>
            <person name="Formenti G."/>
            <person name="Howe K."/>
            <person name="Fedrigo O."/>
            <person name="Jarvis E.D."/>
        </authorList>
    </citation>
    <scope>NUCLEOTIDE SEQUENCE [LARGE SCALE GENOMIC DNA]</scope>
</reference>
<dbReference type="Pfam" id="PF01400">
    <property type="entry name" value="Astacin"/>
    <property type="match status" value="1"/>
</dbReference>
<dbReference type="GO" id="GO:0006508">
    <property type="term" value="P:proteolysis"/>
    <property type="evidence" value="ECO:0007669"/>
    <property type="project" value="UniProtKB-KW"/>
</dbReference>
<name>A0A3B4EIE1_PYGNA</name>
<dbReference type="GeneTree" id="ENSGT00950000183111"/>
<evidence type="ECO:0000256" key="1">
    <source>
        <dbReference type="ARBA" id="ARBA00022670"/>
    </source>
</evidence>
<keyword evidence="1 10" id="KW-0645">Protease</keyword>
<dbReference type="PANTHER" id="PTHR10127">
    <property type="entry name" value="DISCOIDIN, CUB, EGF, LAMININ , AND ZINC METALLOPROTEASE DOMAIN CONTAINING"/>
    <property type="match status" value="1"/>
</dbReference>
<evidence type="ECO:0000256" key="2">
    <source>
        <dbReference type="ARBA" id="ARBA00022723"/>
    </source>
</evidence>
<feature type="binding site" evidence="10">
    <location>
        <position position="148"/>
    </location>
    <ligand>
        <name>Zn(2+)</name>
        <dbReference type="ChEBI" id="CHEBI:29105"/>
        <note>catalytic</note>
    </ligand>
</feature>
<reference evidence="14" key="2">
    <citation type="submission" date="2025-08" db="UniProtKB">
        <authorList>
            <consortium name="Ensembl"/>
        </authorList>
    </citation>
    <scope>IDENTIFICATION</scope>
</reference>
<dbReference type="SMART" id="SM00137">
    <property type="entry name" value="MAM"/>
    <property type="match status" value="1"/>
</dbReference>
<dbReference type="Gene3D" id="2.60.120.200">
    <property type="match status" value="1"/>
</dbReference>
<proteinExistence type="predicted"/>
<dbReference type="PRINTS" id="PR00480">
    <property type="entry name" value="ASTACIN"/>
</dbReference>
<dbReference type="InterPro" id="IPR001506">
    <property type="entry name" value="Peptidase_M12A"/>
</dbReference>
<dbReference type="Gene3D" id="3.40.390.10">
    <property type="entry name" value="Collagenase (Catalytic Domain)"/>
    <property type="match status" value="1"/>
</dbReference>
<keyword evidence="9" id="KW-0325">Glycoprotein</keyword>
<dbReference type="FunFam" id="3.40.390.10:FF:000015">
    <property type="entry name" value="Meprin A subunit"/>
    <property type="match status" value="1"/>
</dbReference>
<dbReference type="InterPro" id="IPR002083">
    <property type="entry name" value="MATH/TRAF_dom"/>
</dbReference>
<keyword evidence="4 10" id="KW-0378">Hydrolase</keyword>
<keyword evidence="2 10" id="KW-0479">Metal-binding</keyword>
<feature type="binding site" evidence="10">
    <location>
        <position position="152"/>
    </location>
    <ligand>
        <name>Zn(2+)</name>
        <dbReference type="ChEBI" id="CHEBI:29105"/>
        <note>catalytic</note>
    </ligand>
</feature>
<keyword evidence="15" id="KW-1185">Reference proteome</keyword>
<evidence type="ECO:0000256" key="9">
    <source>
        <dbReference type="ARBA" id="ARBA00023180"/>
    </source>
</evidence>
<dbReference type="InterPro" id="IPR006026">
    <property type="entry name" value="Peptidase_Metallo"/>
</dbReference>
<evidence type="ECO:0000256" key="6">
    <source>
        <dbReference type="ARBA" id="ARBA00023049"/>
    </source>
</evidence>
<evidence type="ECO:0000256" key="11">
    <source>
        <dbReference type="RuleBase" id="RU361183"/>
    </source>
</evidence>
<evidence type="ECO:0000256" key="10">
    <source>
        <dbReference type="PROSITE-ProRule" id="PRU01211"/>
    </source>
</evidence>
<evidence type="ECO:0000256" key="5">
    <source>
        <dbReference type="ARBA" id="ARBA00022833"/>
    </source>
</evidence>
<keyword evidence="5 10" id="KW-0862">Zinc</keyword>
<comment type="caution">
    <text evidence="10">Lacks conserved residue(s) required for the propagation of feature annotation.</text>
</comment>
<evidence type="ECO:0000313" key="14">
    <source>
        <dbReference type="Ensembl" id="ENSPNAP00000036262.2"/>
    </source>
</evidence>
<dbReference type="OrthoDB" id="291007at2759"/>
<feature type="domain" description="Peptidase M12A" evidence="13">
    <location>
        <begin position="59"/>
        <end position="252"/>
    </location>
</feature>
<keyword evidence="8" id="KW-1015">Disulfide bond</keyword>
<dbReference type="Pfam" id="PF00629">
    <property type="entry name" value="MAM"/>
    <property type="match status" value="1"/>
</dbReference>
<dbReference type="InterPro" id="IPR000998">
    <property type="entry name" value="MAM_dom"/>
</dbReference>
<keyword evidence="3 11" id="KW-0732">Signal</keyword>
<feature type="active site" evidence="10">
    <location>
        <position position="149"/>
    </location>
</feature>
<dbReference type="PANTHER" id="PTHR10127:SF814">
    <property type="entry name" value="MEPRIN A SUBUNIT BETA"/>
    <property type="match status" value="1"/>
</dbReference>
<gene>
    <name evidence="14" type="primary">MEP1B</name>
</gene>
<dbReference type="AlphaFoldDB" id="A0A3B4EIE1"/>
<protein>
    <recommendedName>
        <fullName evidence="11">Metalloendopeptidase</fullName>
        <ecNumber evidence="11">3.4.24.-</ecNumber>
    </recommendedName>
</protein>
<evidence type="ECO:0000259" key="13">
    <source>
        <dbReference type="PROSITE" id="PS51864"/>
    </source>
</evidence>
<dbReference type="SMART" id="SM00235">
    <property type="entry name" value="ZnMc"/>
    <property type="match status" value="1"/>
</dbReference>
<dbReference type="PROSITE" id="PS51864">
    <property type="entry name" value="ASTACIN"/>
    <property type="match status" value="1"/>
</dbReference>
<evidence type="ECO:0000313" key="15">
    <source>
        <dbReference type="Proteomes" id="UP001501920"/>
    </source>
</evidence>
<comment type="cofactor">
    <cofactor evidence="10 11">
        <name>Zn(2+)</name>
        <dbReference type="ChEBI" id="CHEBI:29105"/>
    </cofactor>
    <text evidence="10 11">Binds 1 zinc ion per subunit.</text>
</comment>
<organism evidence="14 15">
    <name type="scientific">Pygocentrus nattereri</name>
    <name type="common">Red-bellied piranha</name>
    <dbReference type="NCBI Taxonomy" id="42514"/>
    <lineage>
        <taxon>Eukaryota</taxon>
        <taxon>Metazoa</taxon>
        <taxon>Chordata</taxon>
        <taxon>Craniata</taxon>
        <taxon>Vertebrata</taxon>
        <taxon>Euteleostomi</taxon>
        <taxon>Actinopterygii</taxon>
        <taxon>Neopterygii</taxon>
        <taxon>Teleostei</taxon>
        <taxon>Ostariophysi</taxon>
        <taxon>Characiformes</taxon>
        <taxon>Characoidei</taxon>
        <taxon>Pygocentrus</taxon>
    </lineage>
</organism>
<dbReference type="InterPro" id="IPR024079">
    <property type="entry name" value="MetalloPept_cat_dom_sf"/>
</dbReference>
<evidence type="ECO:0000256" key="3">
    <source>
        <dbReference type="ARBA" id="ARBA00022729"/>
    </source>
</evidence>
<feature type="signal peptide" evidence="11">
    <location>
        <begin position="1"/>
        <end position="16"/>
    </location>
</feature>
<dbReference type="GO" id="GO:0008270">
    <property type="term" value="F:zinc ion binding"/>
    <property type="evidence" value="ECO:0007669"/>
    <property type="project" value="UniProtKB-UniRule"/>
</dbReference>
<keyword evidence="7" id="KW-0865">Zymogen</keyword>
<dbReference type="EC" id="3.4.24.-" evidence="11"/>
<dbReference type="GO" id="GO:0016020">
    <property type="term" value="C:membrane"/>
    <property type="evidence" value="ECO:0007669"/>
    <property type="project" value="InterPro"/>
</dbReference>
<dbReference type="Gene3D" id="2.60.210.10">
    <property type="entry name" value="Apoptosis, Tumor Necrosis Factor Receptor Associated Protein 2, Chain A"/>
    <property type="match status" value="1"/>
</dbReference>
<evidence type="ECO:0000256" key="7">
    <source>
        <dbReference type="ARBA" id="ARBA00023145"/>
    </source>
</evidence>
<feature type="domain" description="MAM" evidence="12">
    <location>
        <begin position="259"/>
        <end position="438"/>
    </location>
</feature>